<protein>
    <submittedName>
        <fullName evidence="1">Uncharacterized protein</fullName>
    </submittedName>
</protein>
<dbReference type="Proteomes" id="UP000596661">
    <property type="component" value="Chromosome 8"/>
</dbReference>
<sequence>MHFQRTLGYTPPWDQIQHLILVAIFRWIRIIITILSRRRFGLVMATIDLASLQLLPTSLSRLDMKSRIISLYNSLRTSKYEAASLLALERYSVMLPLFFSLLGVYDELPCTLPAFVNPTAPFLIVNAEGKNIPVDFDVEEYRLRLSVLLYKFGLMKQVENVEKSFIEGTVATLNFFSWEETVEEPSQALFLSRLTSRAEALGRRRRRRLGFWVSRLGGFGFQGFGVLGREIEERRRSVGGSDTAQEGRGRRRR</sequence>
<keyword evidence="2" id="KW-1185">Reference proteome</keyword>
<dbReference type="EMBL" id="UZAU01000705">
    <property type="status" value="NOT_ANNOTATED_CDS"/>
    <property type="molecule type" value="Genomic_DNA"/>
</dbReference>
<name>A0A803Q7T5_CANSA</name>
<dbReference type="Gramene" id="evm.model.08.1161">
    <property type="protein sequence ID" value="cds.evm.model.08.1161"/>
    <property type="gene ID" value="evm.TU.08.1161"/>
</dbReference>
<proteinExistence type="predicted"/>
<organism evidence="1 2">
    <name type="scientific">Cannabis sativa</name>
    <name type="common">Hemp</name>
    <name type="synonym">Marijuana</name>
    <dbReference type="NCBI Taxonomy" id="3483"/>
    <lineage>
        <taxon>Eukaryota</taxon>
        <taxon>Viridiplantae</taxon>
        <taxon>Streptophyta</taxon>
        <taxon>Embryophyta</taxon>
        <taxon>Tracheophyta</taxon>
        <taxon>Spermatophyta</taxon>
        <taxon>Magnoliopsida</taxon>
        <taxon>eudicotyledons</taxon>
        <taxon>Gunneridae</taxon>
        <taxon>Pentapetalae</taxon>
        <taxon>rosids</taxon>
        <taxon>fabids</taxon>
        <taxon>Rosales</taxon>
        <taxon>Cannabaceae</taxon>
        <taxon>Cannabis</taxon>
    </lineage>
</organism>
<dbReference type="EnsemblPlants" id="evm.model.08.1161">
    <property type="protein sequence ID" value="cds.evm.model.08.1161"/>
    <property type="gene ID" value="evm.TU.08.1161"/>
</dbReference>
<reference evidence="1" key="1">
    <citation type="submission" date="2018-11" db="EMBL/GenBank/DDBJ databases">
        <authorList>
            <person name="Grassa J C."/>
        </authorList>
    </citation>
    <scope>NUCLEOTIDE SEQUENCE [LARGE SCALE GENOMIC DNA]</scope>
</reference>
<dbReference type="AlphaFoldDB" id="A0A803Q7T5"/>
<accession>A0A803Q7T5</accession>
<evidence type="ECO:0000313" key="1">
    <source>
        <dbReference type="EnsemblPlants" id="cds.evm.model.08.1161"/>
    </source>
</evidence>
<evidence type="ECO:0000313" key="2">
    <source>
        <dbReference type="Proteomes" id="UP000596661"/>
    </source>
</evidence>
<reference evidence="1" key="2">
    <citation type="submission" date="2021-03" db="UniProtKB">
        <authorList>
            <consortium name="EnsemblPlants"/>
        </authorList>
    </citation>
    <scope>IDENTIFICATION</scope>
</reference>